<keyword evidence="3" id="KW-1185">Reference proteome</keyword>
<dbReference type="AlphaFoldDB" id="A0A7J7EDU2"/>
<proteinExistence type="predicted"/>
<reference evidence="2 3" key="1">
    <citation type="journal article" date="2020" name="Mol. Biol. Evol.">
        <title>Interspecific Gene Flow and the Evolution of Specialization in Black and White Rhinoceros.</title>
        <authorList>
            <person name="Moodley Y."/>
            <person name="Westbury M.V."/>
            <person name="Russo I.M."/>
            <person name="Gopalakrishnan S."/>
            <person name="Rakotoarivelo A."/>
            <person name="Olsen R.A."/>
            <person name="Prost S."/>
            <person name="Tunstall T."/>
            <person name="Ryder O.A."/>
            <person name="Dalen L."/>
            <person name="Bruford M.W."/>
        </authorList>
    </citation>
    <scope>NUCLEOTIDE SEQUENCE [LARGE SCALE GENOMIC DNA]</scope>
    <source>
        <strain evidence="2">SBR-YM</strain>
        <tissue evidence="2">Skin</tissue>
    </source>
</reference>
<feature type="region of interest" description="Disordered" evidence="1">
    <location>
        <begin position="1"/>
        <end position="32"/>
    </location>
</feature>
<gene>
    <name evidence="2" type="ORF">HPG69_011996</name>
</gene>
<feature type="compositionally biased region" description="Low complexity" evidence="1">
    <location>
        <begin position="51"/>
        <end position="65"/>
    </location>
</feature>
<organism evidence="2 3">
    <name type="scientific">Diceros bicornis minor</name>
    <name type="common">South-central black rhinoceros</name>
    <dbReference type="NCBI Taxonomy" id="77932"/>
    <lineage>
        <taxon>Eukaryota</taxon>
        <taxon>Metazoa</taxon>
        <taxon>Chordata</taxon>
        <taxon>Craniata</taxon>
        <taxon>Vertebrata</taxon>
        <taxon>Euteleostomi</taxon>
        <taxon>Mammalia</taxon>
        <taxon>Eutheria</taxon>
        <taxon>Laurasiatheria</taxon>
        <taxon>Perissodactyla</taxon>
        <taxon>Rhinocerotidae</taxon>
        <taxon>Diceros</taxon>
    </lineage>
</organism>
<evidence type="ECO:0000313" key="3">
    <source>
        <dbReference type="Proteomes" id="UP000551758"/>
    </source>
</evidence>
<dbReference type="Proteomes" id="UP000551758">
    <property type="component" value="Unassembled WGS sequence"/>
</dbReference>
<evidence type="ECO:0000313" key="2">
    <source>
        <dbReference type="EMBL" id="KAF5913965.1"/>
    </source>
</evidence>
<sequence>MRGQPSGTGCTLPHATNSSLPHSNTRRPKEPRGTQAFYRAALSLECAEMAPPSSSSGVSHPESVPARNRHTLHKPSFPGPVVLSLVTRLPFLGLTGSTPNLVSGGVRFRKGVACLNCHAEDGSLSPSLGPETSPAGMPSAASSLFQTAGSAALGASGNGFLRAMLTNLSMDWPMQAHRPVLHPWFPLKGPIPMRHWWTLSLTTILPKGPPLSPLAMSPPPQIQNIPQRKLGP</sequence>
<feature type="compositionally biased region" description="Pro residues" evidence="1">
    <location>
        <begin position="211"/>
        <end position="221"/>
    </location>
</feature>
<dbReference type="EMBL" id="JACDTQ010003516">
    <property type="protein sequence ID" value="KAF5913965.1"/>
    <property type="molecule type" value="Genomic_DNA"/>
</dbReference>
<feature type="compositionally biased region" description="Polar residues" evidence="1">
    <location>
        <begin position="1"/>
        <end position="23"/>
    </location>
</feature>
<name>A0A7J7EDU2_DICBM</name>
<protein>
    <submittedName>
        <fullName evidence="2">Uncharacterized protein</fullName>
    </submittedName>
</protein>
<feature type="region of interest" description="Disordered" evidence="1">
    <location>
        <begin position="211"/>
        <end position="232"/>
    </location>
</feature>
<accession>A0A7J7EDU2</accession>
<comment type="caution">
    <text evidence="2">The sequence shown here is derived from an EMBL/GenBank/DDBJ whole genome shotgun (WGS) entry which is preliminary data.</text>
</comment>
<feature type="region of interest" description="Disordered" evidence="1">
    <location>
        <begin position="49"/>
        <end position="68"/>
    </location>
</feature>
<evidence type="ECO:0000256" key="1">
    <source>
        <dbReference type="SAM" id="MobiDB-lite"/>
    </source>
</evidence>